<feature type="region of interest" description="Disordered" evidence="1">
    <location>
        <begin position="150"/>
        <end position="171"/>
    </location>
</feature>
<name>A0A1H0C6J5_9RHOB</name>
<evidence type="ECO:0008006" key="4">
    <source>
        <dbReference type="Google" id="ProtNLM"/>
    </source>
</evidence>
<organism evidence="2 3">
    <name type="scientific">Lutimaribacter pacificus</name>
    <dbReference type="NCBI Taxonomy" id="391948"/>
    <lineage>
        <taxon>Bacteria</taxon>
        <taxon>Pseudomonadati</taxon>
        <taxon>Pseudomonadota</taxon>
        <taxon>Alphaproteobacteria</taxon>
        <taxon>Rhodobacterales</taxon>
        <taxon>Roseobacteraceae</taxon>
        <taxon>Lutimaribacter</taxon>
    </lineage>
</organism>
<dbReference type="AlphaFoldDB" id="A0A1H0C6J5"/>
<keyword evidence="3" id="KW-1185">Reference proteome</keyword>
<sequence length="171" mass="19171">MYVPDETQRALVICERILDQTRTGLLTGDFDIFRASFLLPHVHTTMEGTSVLETLDDLRTVHDRVTAEYRRRGVDELHRVMVSARYVTPHAIEARLISHVLAGGERVIDPYPVQAELVLCGRDWLIASANYAVGLSNEWVAAALMPDAFPSEIAPPPPPSRHRRESPFGET</sequence>
<dbReference type="RefSeq" id="WP_149786711.1">
    <property type="nucleotide sequence ID" value="NZ_FNIO01000001.1"/>
</dbReference>
<dbReference type="EMBL" id="FQZZ01000001">
    <property type="protein sequence ID" value="SHJ48175.1"/>
    <property type="molecule type" value="Genomic_DNA"/>
</dbReference>
<protein>
    <recommendedName>
        <fullName evidence="4">SnoaL-like domain-containing protein</fullName>
    </recommendedName>
</protein>
<accession>A0A1H0C6J5</accession>
<evidence type="ECO:0000256" key="1">
    <source>
        <dbReference type="SAM" id="MobiDB-lite"/>
    </source>
</evidence>
<proteinExistence type="predicted"/>
<evidence type="ECO:0000313" key="3">
    <source>
        <dbReference type="Proteomes" id="UP000324252"/>
    </source>
</evidence>
<evidence type="ECO:0000313" key="2">
    <source>
        <dbReference type="EMBL" id="SHJ48175.1"/>
    </source>
</evidence>
<dbReference type="OrthoDB" id="7858976at2"/>
<dbReference type="Proteomes" id="UP000324252">
    <property type="component" value="Unassembled WGS sequence"/>
</dbReference>
<reference evidence="2 3" key="1">
    <citation type="submission" date="2016-11" db="EMBL/GenBank/DDBJ databases">
        <authorList>
            <person name="Varghese N."/>
            <person name="Submissions S."/>
        </authorList>
    </citation>
    <scope>NUCLEOTIDE SEQUENCE [LARGE SCALE GENOMIC DNA]</scope>
    <source>
        <strain evidence="2 3">DSM 29620</strain>
    </source>
</reference>
<gene>
    <name evidence="2" type="ORF">SAMN05444142_101391</name>
</gene>